<dbReference type="InterPro" id="IPR051677">
    <property type="entry name" value="AfsR-DnrI-RedD_regulator"/>
</dbReference>
<sequence length="166" mass="18865">MRSRSKCPARLPARRKPSDPPLSLTVLGRMRLRDRGGHDLISGIEPKKREIMTLLALHPDGIRRDTLVTTLWPDSTVHAGHRRFHGHLSRLRDRLRPAIGESCRDLVVRDDKHYSLNPDLITVDLWAINETIRRHASGRHRSCPSAGRTPAGLPREARARPRRSLA</sequence>
<accession>A0ABW2C704</accession>
<evidence type="ECO:0000313" key="2">
    <source>
        <dbReference type="EMBL" id="MFC6870958.1"/>
    </source>
</evidence>
<dbReference type="EMBL" id="JBHSXX010000001">
    <property type="protein sequence ID" value="MFC6870958.1"/>
    <property type="molecule type" value="Genomic_DNA"/>
</dbReference>
<comment type="caution">
    <text evidence="2">The sequence shown here is derived from an EMBL/GenBank/DDBJ whole genome shotgun (WGS) entry which is preliminary data.</text>
</comment>
<dbReference type="InterPro" id="IPR016032">
    <property type="entry name" value="Sig_transdc_resp-reg_C-effctor"/>
</dbReference>
<dbReference type="Gene3D" id="1.10.10.10">
    <property type="entry name" value="Winged helix-like DNA-binding domain superfamily/Winged helix DNA-binding domain"/>
    <property type="match status" value="1"/>
</dbReference>
<dbReference type="RefSeq" id="WP_345401483.1">
    <property type="nucleotide sequence ID" value="NZ_BAABLA010000106.1"/>
</dbReference>
<feature type="region of interest" description="Disordered" evidence="1">
    <location>
        <begin position="137"/>
        <end position="166"/>
    </location>
</feature>
<dbReference type="PANTHER" id="PTHR35807">
    <property type="entry name" value="TRANSCRIPTIONAL REGULATOR REDD-RELATED"/>
    <property type="match status" value="1"/>
</dbReference>
<protein>
    <recommendedName>
        <fullName evidence="4">OmpR/PhoB-type domain-containing protein</fullName>
    </recommendedName>
</protein>
<proteinExistence type="predicted"/>
<reference evidence="3" key="1">
    <citation type="journal article" date="2019" name="Int. J. Syst. Evol. Microbiol.">
        <title>The Global Catalogue of Microorganisms (GCM) 10K type strain sequencing project: providing services to taxonomists for standard genome sequencing and annotation.</title>
        <authorList>
            <consortium name="The Broad Institute Genomics Platform"/>
            <consortium name="The Broad Institute Genome Sequencing Center for Infectious Disease"/>
            <person name="Wu L."/>
            <person name="Ma J."/>
        </authorList>
    </citation>
    <scope>NUCLEOTIDE SEQUENCE [LARGE SCALE GENOMIC DNA]</scope>
    <source>
        <strain evidence="3">KCTC 32255</strain>
    </source>
</reference>
<feature type="compositionally biased region" description="Basic residues" evidence="1">
    <location>
        <begin position="1"/>
        <end position="15"/>
    </location>
</feature>
<dbReference type="SUPFAM" id="SSF46894">
    <property type="entry name" value="C-terminal effector domain of the bipartite response regulators"/>
    <property type="match status" value="1"/>
</dbReference>
<keyword evidence="3" id="KW-1185">Reference proteome</keyword>
<evidence type="ECO:0000256" key="1">
    <source>
        <dbReference type="SAM" id="MobiDB-lite"/>
    </source>
</evidence>
<dbReference type="Proteomes" id="UP001596337">
    <property type="component" value="Unassembled WGS sequence"/>
</dbReference>
<organism evidence="2 3">
    <name type="scientific">Haloechinothrix salitolerans</name>
    <dbReference type="NCBI Taxonomy" id="926830"/>
    <lineage>
        <taxon>Bacteria</taxon>
        <taxon>Bacillati</taxon>
        <taxon>Actinomycetota</taxon>
        <taxon>Actinomycetes</taxon>
        <taxon>Pseudonocardiales</taxon>
        <taxon>Pseudonocardiaceae</taxon>
        <taxon>Haloechinothrix</taxon>
    </lineage>
</organism>
<gene>
    <name evidence="2" type="ORF">ACFQGD_27915</name>
</gene>
<evidence type="ECO:0008006" key="4">
    <source>
        <dbReference type="Google" id="ProtNLM"/>
    </source>
</evidence>
<feature type="region of interest" description="Disordered" evidence="1">
    <location>
        <begin position="1"/>
        <end position="22"/>
    </location>
</feature>
<name>A0ABW2C704_9PSEU</name>
<evidence type="ECO:0000313" key="3">
    <source>
        <dbReference type="Proteomes" id="UP001596337"/>
    </source>
</evidence>
<dbReference type="InterPro" id="IPR036388">
    <property type="entry name" value="WH-like_DNA-bd_sf"/>
</dbReference>